<dbReference type="SUPFAM" id="SSF49764">
    <property type="entry name" value="HSP20-like chaperones"/>
    <property type="match status" value="1"/>
</dbReference>
<dbReference type="PANTHER" id="PTHR11527">
    <property type="entry name" value="HEAT-SHOCK PROTEIN 20 FAMILY MEMBER"/>
    <property type="match status" value="1"/>
</dbReference>
<evidence type="ECO:0000259" key="5">
    <source>
        <dbReference type="PROSITE" id="PS01031"/>
    </source>
</evidence>
<reference evidence="6" key="1">
    <citation type="journal article" date="2019" name="Toxins">
        <title>Detection of Abrin-Like and Prepropulchellin-Like Toxin Genes and Transcripts Using Whole Genome Sequencing and Full-Length Transcript Sequencing of Abrus precatorius.</title>
        <authorList>
            <person name="Hovde B.T."/>
            <person name="Daligault H.E."/>
            <person name="Hanschen E.R."/>
            <person name="Kunde Y.A."/>
            <person name="Johnson M.B."/>
            <person name="Starkenburg S.R."/>
            <person name="Johnson S.L."/>
        </authorList>
    </citation>
    <scope>NUCLEOTIDE SEQUENCE [LARGE SCALE GENOMIC DNA]</scope>
</reference>
<sequence length="165" mass="19257">MSLLSSNGGFFGRKRNETPRSETWDPYKEYHGLGGIPIPAPPHMPFPTDPSTMINTRREWKETPEAYMYKTHLPGLNRNDVRVEVDDDRVLCIICEKNVEKREQREGWHKVELSSDHFVHRLTLPQNSMVDQIKAHMENEVLTIRVPKRTKVTNHRVRNISISSQ</sequence>
<feature type="compositionally biased region" description="Basic and acidic residues" evidence="4">
    <location>
        <begin position="14"/>
        <end position="25"/>
    </location>
</feature>
<dbReference type="Gene3D" id="2.60.40.790">
    <property type="match status" value="1"/>
</dbReference>
<accession>A0A8B8L9U7</accession>
<keyword evidence="6" id="KW-1185">Reference proteome</keyword>
<dbReference type="PROSITE" id="PS01031">
    <property type="entry name" value="SHSP"/>
    <property type="match status" value="1"/>
</dbReference>
<evidence type="ECO:0000313" key="6">
    <source>
        <dbReference type="Proteomes" id="UP000694853"/>
    </source>
</evidence>
<dbReference type="RefSeq" id="XP_027352997.1">
    <property type="nucleotide sequence ID" value="XM_027497196.1"/>
</dbReference>
<dbReference type="InterPro" id="IPR031107">
    <property type="entry name" value="Small_HSP"/>
</dbReference>
<dbReference type="OrthoDB" id="1397974at2759"/>
<evidence type="ECO:0000256" key="2">
    <source>
        <dbReference type="PROSITE-ProRule" id="PRU00285"/>
    </source>
</evidence>
<dbReference type="InterPro" id="IPR002068">
    <property type="entry name" value="A-crystallin/Hsp20_dom"/>
</dbReference>
<organism evidence="6 7">
    <name type="scientific">Abrus precatorius</name>
    <name type="common">Indian licorice</name>
    <name type="synonym">Glycine abrus</name>
    <dbReference type="NCBI Taxonomy" id="3816"/>
    <lineage>
        <taxon>Eukaryota</taxon>
        <taxon>Viridiplantae</taxon>
        <taxon>Streptophyta</taxon>
        <taxon>Embryophyta</taxon>
        <taxon>Tracheophyta</taxon>
        <taxon>Spermatophyta</taxon>
        <taxon>Magnoliopsida</taxon>
        <taxon>eudicotyledons</taxon>
        <taxon>Gunneridae</taxon>
        <taxon>Pentapetalae</taxon>
        <taxon>rosids</taxon>
        <taxon>fabids</taxon>
        <taxon>Fabales</taxon>
        <taxon>Fabaceae</taxon>
        <taxon>Papilionoideae</taxon>
        <taxon>50 kb inversion clade</taxon>
        <taxon>NPAAA clade</taxon>
        <taxon>indigoferoid/millettioid clade</taxon>
        <taxon>Abreae</taxon>
        <taxon>Abrus</taxon>
    </lineage>
</organism>
<dbReference type="Pfam" id="PF00011">
    <property type="entry name" value="HSP20"/>
    <property type="match status" value="1"/>
</dbReference>
<keyword evidence="1" id="KW-0346">Stress response</keyword>
<dbReference type="InterPro" id="IPR008978">
    <property type="entry name" value="HSP20-like_chaperone"/>
</dbReference>
<feature type="domain" description="SHSP" evidence="5">
    <location>
        <begin position="49"/>
        <end position="163"/>
    </location>
</feature>
<comment type="similarity">
    <text evidence="2 3">Belongs to the small heat shock protein (HSP20) family.</text>
</comment>
<dbReference type="AlphaFoldDB" id="A0A8B8L9U7"/>
<protein>
    <submittedName>
        <fullName evidence="7">18.1 kDa class I heat shock protein-like</fullName>
    </submittedName>
</protein>
<evidence type="ECO:0000313" key="7">
    <source>
        <dbReference type="RefSeq" id="XP_027352997.1"/>
    </source>
</evidence>
<reference evidence="7" key="2">
    <citation type="submission" date="2025-08" db="UniProtKB">
        <authorList>
            <consortium name="RefSeq"/>
        </authorList>
    </citation>
    <scope>IDENTIFICATION</scope>
    <source>
        <tissue evidence="7">Young leaves</tissue>
    </source>
</reference>
<feature type="region of interest" description="Disordered" evidence="4">
    <location>
        <begin position="1"/>
        <end position="25"/>
    </location>
</feature>
<proteinExistence type="inferred from homology"/>
<dbReference type="KEGG" id="aprc:113863565"/>
<evidence type="ECO:0000256" key="4">
    <source>
        <dbReference type="SAM" id="MobiDB-lite"/>
    </source>
</evidence>
<evidence type="ECO:0000256" key="1">
    <source>
        <dbReference type="ARBA" id="ARBA00023016"/>
    </source>
</evidence>
<name>A0A8B8L9U7_ABRPR</name>
<dbReference type="Proteomes" id="UP000694853">
    <property type="component" value="Unplaced"/>
</dbReference>
<evidence type="ECO:0000256" key="3">
    <source>
        <dbReference type="RuleBase" id="RU003616"/>
    </source>
</evidence>
<gene>
    <name evidence="7" type="primary">LOC113863565</name>
</gene>
<dbReference type="GeneID" id="113863565"/>